<name>A0A8J3LQJ3_9ACTN</name>
<evidence type="ECO:0000259" key="1">
    <source>
        <dbReference type="Pfam" id="PF01814"/>
    </source>
</evidence>
<dbReference type="EMBL" id="BONU01000025">
    <property type="protein sequence ID" value="GIG75005.1"/>
    <property type="molecule type" value="Genomic_DNA"/>
</dbReference>
<comment type="caution">
    <text evidence="2">The sequence shown here is derived from an EMBL/GenBank/DDBJ whole genome shotgun (WGS) entry which is preliminary data.</text>
</comment>
<proteinExistence type="predicted"/>
<feature type="domain" description="Hemerythrin-like" evidence="1">
    <location>
        <begin position="25"/>
        <end position="144"/>
    </location>
</feature>
<gene>
    <name evidence="2" type="ORF">Pfl04_34090</name>
</gene>
<keyword evidence="3" id="KW-1185">Reference proteome</keyword>
<dbReference type="Gene3D" id="1.20.120.520">
    <property type="entry name" value="nmb1532 protein domain like"/>
    <property type="match status" value="1"/>
</dbReference>
<reference evidence="2" key="1">
    <citation type="submission" date="2021-01" db="EMBL/GenBank/DDBJ databases">
        <title>Whole genome shotgun sequence of Planosporangium flavigriseum NBRC 105377.</title>
        <authorList>
            <person name="Komaki H."/>
            <person name="Tamura T."/>
        </authorList>
    </citation>
    <scope>NUCLEOTIDE SEQUENCE</scope>
    <source>
        <strain evidence="2">NBRC 105377</strain>
    </source>
</reference>
<accession>A0A8J3LQJ3</accession>
<sequence length="209" mass="22815">MSAPLPPLPPIFAVGDDDVLPGGRTMVDILVDDHHEISTLCDRLRESLADRAAARPLADVLVATLSRHLSVDEQYLYPTARAVLPDGAHLADQELAENAVMLRTLKQLHGMATDDPAYPDIVDTLTRQVRHHALRASHEVFPRLREMCSDNELARLGNRVEIAHEAAPTRPHPATPVTPPANKVVDPVVGAVDKVRDALTGRTTWPADL</sequence>
<dbReference type="PANTHER" id="PTHR35585">
    <property type="entry name" value="HHE DOMAIN PROTEIN (AFU_ORTHOLOGUE AFUA_4G00730)"/>
    <property type="match status" value="1"/>
</dbReference>
<dbReference type="Proteomes" id="UP000653674">
    <property type="component" value="Unassembled WGS sequence"/>
</dbReference>
<evidence type="ECO:0000313" key="2">
    <source>
        <dbReference type="EMBL" id="GIG75005.1"/>
    </source>
</evidence>
<dbReference type="InterPro" id="IPR012312">
    <property type="entry name" value="Hemerythrin-like"/>
</dbReference>
<organism evidence="2 3">
    <name type="scientific">Planosporangium flavigriseum</name>
    <dbReference type="NCBI Taxonomy" id="373681"/>
    <lineage>
        <taxon>Bacteria</taxon>
        <taxon>Bacillati</taxon>
        <taxon>Actinomycetota</taxon>
        <taxon>Actinomycetes</taxon>
        <taxon>Micromonosporales</taxon>
        <taxon>Micromonosporaceae</taxon>
        <taxon>Planosporangium</taxon>
    </lineage>
</organism>
<protein>
    <submittedName>
        <fullName evidence="2">Hemerythrin</fullName>
    </submittedName>
</protein>
<evidence type="ECO:0000313" key="3">
    <source>
        <dbReference type="Proteomes" id="UP000653674"/>
    </source>
</evidence>
<dbReference type="Pfam" id="PF01814">
    <property type="entry name" value="Hemerythrin"/>
    <property type="match status" value="1"/>
</dbReference>
<dbReference type="AlphaFoldDB" id="A0A8J3LQJ3"/>
<dbReference type="RefSeq" id="WP_168077195.1">
    <property type="nucleotide sequence ID" value="NZ_BAAAQJ010000007.1"/>
</dbReference>
<dbReference type="PANTHER" id="PTHR35585:SF1">
    <property type="entry name" value="HHE DOMAIN PROTEIN (AFU_ORTHOLOGUE AFUA_4G00730)"/>
    <property type="match status" value="1"/>
</dbReference>